<gene>
    <name evidence="5" type="primary">rpl21e</name>
    <name evidence="7" type="ORF">J9259_08145</name>
    <name evidence="8" type="ORF">KIY12_07560</name>
</gene>
<evidence type="ECO:0000256" key="5">
    <source>
        <dbReference type="HAMAP-Rule" id="MF_00369"/>
    </source>
</evidence>
<sequence length="97" mass="10891">MVKSSKGLRRRSRGILSKSPRERGMPPVARIIREFQEGESVSIRIEPSIRNGAPHIRFQGRTGRIVGRQGRSYKILISDGGKEKVILSEAVHLMKAK</sequence>
<dbReference type="GO" id="GO:0006412">
    <property type="term" value="P:translation"/>
    <property type="evidence" value="ECO:0007669"/>
    <property type="project" value="UniProtKB-UniRule"/>
</dbReference>
<protein>
    <recommendedName>
        <fullName evidence="4 5">Large ribosomal subunit protein eL21</fullName>
    </recommendedName>
</protein>
<dbReference type="InterPro" id="IPR001147">
    <property type="entry name" value="Ribosomal_eL21"/>
</dbReference>
<dbReference type="InterPro" id="IPR036948">
    <property type="entry name" value="Ribosomal_eL21_sf"/>
</dbReference>
<reference evidence="8" key="1">
    <citation type="submission" date="2021-05" db="EMBL/GenBank/DDBJ databases">
        <title>Genomic insights into ecological role and evolution of a novel Thermoplasmata order Candidatus Sysuiplasmatales.</title>
        <authorList>
            <person name="Yuan Y."/>
        </authorList>
    </citation>
    <scope>NUCLEOTIDE SEQUENCE</scope>
    <source>
        <strain evidence="8">TUT19-bin139</strain>
        <strain evidence="7">YP2-bin.285</strain>
    </source>
</reference>
<dbReference type="PROSITE" id="PS01171">
    <property type="entry name" value="RIBOSOMAL_L21E"/>
    <property type="match status" value="1"/>
</dbReference>
<feature type="compositionally biased region" description="Basic residues" evidence="6">
    <location>
        <begin position="1"/>
        <end position="13"/>
    </location>
</feature>
<dbReference type="Pfam" id="PF01157">
    <property type="entry name" value="Ribosomal_L21e"/>
    <property type="match status" value="1"/>
</dbReference>
<feature type="region of interest" description="Disordered" evidence="6">
    <location>
        <begin position="1"/>
        <end position="26"/>
    </location>
</feature>
<keyword evidence="2 5" id="KW-0689">Ribosomal protein</keyword>
<evidence type="ECO:0000313" key="7">
    <source>
        <dbReference type="EMBL" id="MBX8632465.1"/>
    </source>
</evidence>
<proteinExistence type="inferred from homology"/>
<evidence type="ECO:0000256" key="4">
    <source>
        <dbReference type="ARBA" id="ARBA00035219"/>
    </source>
</evidence>
<evidence type="ECO:0000256" key="1">
    <source>
        <dbReference type="ARBA" id="ARBA00008427"/>
    </source>
</evidence>
<keyword evidence="3 5" id="KW-0687">Ribonucleoprotein</keyword>
<evidence type="ECO:0000256" key="6">
    <source>
        <dbReference type="SAM" id="MobiDB-lite"/>
    </source>
</evidence>
<dbReference type="PANTHER" id="PTHR20981">
    <property type="entry name" value="60S RIBOSOMAL PROTEIN L21"/>
    <property type="match status" value="1"/>
</dbReference>
<organism evidence="8 9">
    <name type="scientific">Candidatus Sysuiplasma superficiale</name>
    <dbReference type="NCBI Taxonomy" id="2823368"/>
    <lineage>
        <taxon>Archaea</taxon>
        <taxon>Methanobacteriati</taxon>
        <taxon>Thermoplasmatota</taxon>
        <taxon>Thermoplasmata</taxon>
        <taxon>Candidatus Sysuiplasmatales</taxon>
        <taxon>Candidatus Sysuiplasmataceae</taxon>
        <taxon>Candidatus Sysuiplasma</taxon>
    </lineage>
</organism>
<dbReference type="GO" id="GO:0003735">
    <property type="term" value="F:structural constituent of ribosome"/>
    <property type="evidence" value="ECO:0007669"/>
    <property type="project" value="InterPro"/>
</dbReference>
<dbReference type="Gene3D" id="2.30.30.70">
    <property type="entry name" value="Ribosomal protein L21"/>
    <property type="match status" value="1"/>
</dbReference>
<evidence type="ECO:0000313" key="8">
    <source>
        <dbReference type="EMBL" id="MBX8644559.1"/>
    </source>
</evidence>
<dbReference type="AlphaFoldDB" id="A0A8J8CDH8"/>
<dbReference type="GO" id="GO:1990904">
    <property type="term" value="C:ribonucleoprotein complex"/>
    <property type="evidence" value="ECO:0007669"/>
    <property type="project" value="UniProtKB-KW"/>
</dbReference>
<dbReference type="HAMAP" id="MF_00369">
    <property type="entry name" value="Ribosomal_eL21"/>
    <property type="match status" value="1"/>
</dbReference>
<dbReference type="EMBL" id="JAGVSJ010000028">
    <property type="protein sequence ID" value="MBX8632465.1"/>
    <property type="molecule type" value="Genomic_DNA"/>
</dbReference>
<dbReference type="GO" id="GO:0005840">
    <property type="term" value="C:ribosome"/>
    <property type="evidence" value="ECO:0007669"/>
    <property type="project" value="UniProtKB-KW"/>
</dbReference>
<name>A0A8J8CDH8_9ARCH</name>
<dbReference type="NCBIfam" id="NF003303">
    <property type="entry name" value="PRK04306.1"/>
    <property type="match status" value="1"/>
</dbReference>
<comment type="similarity">
    <text evidence="1 5">Belongs to the eukaryotic ribosomal protein eL21 family.</text>
</comment>
<dbReference type="InterPro" id="IPR018259">
    <property type="entry name" value="Ribosomal_eL21_CS"/>
</dbReference>
<dbReference type="SUPFAM" id="SSF50104">
    <property type="entry name" value="Translation proteins SH3-like domain"/>
    <property type="match status" value="1"/>
</dbReference>
<evidence type="ECO:0000313" key="9">
    <source>
        <dbReference type="Proteomes" id="UP000750197"/>
    </source>
</evidence>
<dbReference type="Proteomes" id="UP000716004">
    <property type="component" value="Unassembled WGS sequence"/>
</dbReference>
<dbReference type="Proteomes" id="UP000750197">
    <property type="component" value="Unassembled WGS sequence"/>
</dbReference>
<accession>A0A8J8CDH8</accession>
<dbReference type="InterPro" id="IPR022856">
    <property type="entry name" value="Ribosomal_eL21_arc"/>
</dbReference>
<comment type="caution">
    <text evidence="8">The sequence shown here is derived from an EMBL/GenBank/DDBJ whole genome shotgun (WGS) entry which is preliminary data.</text>
</comment>
<evidence type="ECO:0000256" key="2">
    <source>
        <dbReference type="ARBA" id="ARBA00022980"/>
    </source>
</evidence>
<evidence type="ECO:0000256" key="3">
    <source>
        <dbReference type="ARBA" id="ARBA00023274"/>
    </source>
</evidence>
<dbReference type="InterPro" id="IPR008991">
    <property type="entry name" value="Translation_prot_SH3-like_sf"/>
</dbReference>
<dbReference type="EMBL" id="JAHEAC010000073">
    <property type="protein sequence ID" value="MBX8644559.1"/>
    <property type="molecule type" value="Genomic_DNA"/>
</dbReference>